<evidence type="ECO:0000313" key="2">
    <source>
        <dbReference type="Proteomes" id="UP000198290"/>
    </source>
</evidence>
<accession>A0A3G9GA84</accession>
<name>A0A3G9GA84_9NEIS</name>
<evidence type="ECO:0000313" key="1">
    <source>
        <dbReference type="EMBL" id="BBF84415.1"/>
    </source>
</evidence>
<dbReference type="EMBL" id="AP018823">
    <property type="protein sequence ID" value="BBF84415.1"/>
    <property type="molecule type" value="Genomic_DNA"/>
</dbReference>
<keyword evidence="2" id="KW-1185">Reference proteome</keyword>
<dbReference type="OrthoDB" id="7065739at2"/>
<organism evidence="1 2">
    <name type="scientific">Aquitalea magnusonii</name>
    <dbReference type="NCBI Taxonomy" id="332411"/>
    <lineage>
        <taxon>Bacteria</taxon>
        <taxon>Pseudomonadati</taxon>
        <taxon>Pseudomonadota</taxon>
        <taxon>Betaproteobacteria</taxon>
        <taxon>Neisseriales</taxon>
        <taxon>Chromobacteriaceae</taxon>
        <taxon>Aquitalea</taxon>
    </lineage>
</organism>
<dbReference type="KEGG" id="amah:DLM_0765"/>
<dbReference type="Proteomes" id="UP000198290">
    <property type="component" value="Chromosome"/>
</dbReference>
<gene>
    <name evidence="1" type="ORF">DLM_0765</name>
</gene>
<dbReference type="RefSeq" id="WP_089082697.1">
    <property type="nucleotide sequence ID" value="NZ_AP018823.1"/>
</dbReference>
<proteinExistence type="predicted"/>
<reference evidence="1 2" key="2">
    <citation type="journal article" date="2017" name="Genome Announc.">
        <title>Draft genome sequence of Aquitalea magnusonii strain H3, a plant growth-promoting bacterium of duckweed Lemna minor.</title>
        <authorList>
            <person name="Ishizawa H."/>
            <person name="Kuroda M."/>
            <person name="Ike M."/>
        </authorList>
    </citation>
    <scope>NUCLEOTIDE SEQUENCE [LARGE SCALE GENOMIC DNA]</scope>
    <source>
        <strain evidence="1 2">H3</strain>
    </source>
</reference>
<reference evidence="2" key="3">
    <citation type="journal article" date="2017" name="Plant Physiol. Biochem.">
        <title>Differential oxidative and antioxidative response of duckweed Lemna minor toward plant growth promoting/inhibiting bacteria.</title>
        <authorList>
            <person name="Ishizawa H."/>
            <person name="Kuroda M."/>
            <person name="Morikawa M."/>
            <person name="Ike M."/>
        </authorList>
    </citation>
    <scope>NUCLEOTIDE SEQUENCE [LARGE SCALE GENOMIC DNA]</scope>
    <source>
        <strain evidence="2">H3</strain>
    </source>
</reference>
<reference evidence="2" key="1">
    <citation type="journal article" date="2017" name="Biotechnol. Biofuels">
        <title>Evaluation of environmental bacterial communities as a factor affecting the growth of duckweed Lemna minor.</title>
        <authorList>
            <person name="Ishizawa H."/>
            <person name="Kuroda M."/>
            <person name="Morikawa M."/>
            <person name="Ike M."/>
        </authorList>
    </citation>
    <scope>NUCLEOTIDE SEQUENCE [LARGE SCALE GENOMIC DNA]</scope>
    <source>
        <strain evidence="2">H3</strain>
    </source>
</reference>
<sequence>MQQTAAPQRPVPAFLPINALMLQAVKKVEVVIQELGRRGFAVVGIDMSTPSRPTVQIQTSARCAQLIESGQAAYYGFGLGEIGRYREGQFCLDGCRVVWTENAN</sequence>
<dbReference type="AlphaFoldDB" id="A0A3G9GA84"/>
<protein>
    <submittedName>
        <fullName evidence="1">Uncharacterized protein</fullName>
    </submittedName>
</protein>